<dbReference type="InterPro" id="IPR032466">
    <property type="entry name" value="Metal_Hydrolase"/>
</dbReference>
<keyword evidence="4 5" id="KW-0119">Carbohydrate metabolism</keyword>
<evidence type="ECO:0000256" key="5">
    <source>
        <dbReference type="PIRNR" id="PIRNR038994"/>
    </source>
</evidence>
<dbReference type="EMBL" id="SMKR01000072">
    <property type="protein sequence ID" value="TDD23488.1"/>
    <property type="molecule type" value="Genomic_DNA"/>
</dbReference>
<dbReference type="InterPro" id="IPR006680">
    <property type="entry name" value="Amidohydro-rel"/>
</dbReference>
<dbReference type="InterPro" id="IPR011059">
    <property type="entry name" value="Metal-dep_hydrolase_composite"/>
</dbReference>
<feature type="binding site" evidence="7">
    <location>
        <position position="141"/>
    </location>
    <ligand>
        <name>Zn(2+)</name>
        <dbReference type="ChEBI" id="CHEBI:29105"/>
    </ligand>
</feature>
<evidence type="ECO:0000313" key="10">
    <source>
        <dbReference type="Proteomes" id="UP000295172"/>
    </source>
</evidence>
<sequence length="402" mass="41593">MTTPMPDALSAEQVVLTGARLASAEGVADGLSLVLRHGEIETVVPTAELTSNARVIRLDGCTVVPGLIDLHVHGGGGSSFDEPDPEAHREVLRFHARHGVTAMQASLVSAKPGDLERRLDALAVSRQTAGFGAALLGVHLEGPYLAFEQCGAHDPAALRSPTPSEAQALLARGGLVTMVTVAPEVDGVAEFVRQLTTAGVVIAAGHSSAGAADLAVAVSNGLTHLTHLWSCQSTLVRRGPHRVPGLLEESLASDTLTAEIIADGHHLPATLIEIARRCLPGRIVAVSDATAGAGMPDGYHYRLGVVECEVIGGVGKVIGEDAFAGSVTPLSGMLLHLHRELGWPLPEAIAATSLRPAQVLRLAGRKGRLAPGYDADLAVLDAELSVVATMAGGRWIYSTDAA</sequence>
<organism evidence="9 10">
    <name type="scientific">Kribbella turkmenica</name>
    <dbReference type="NCBI Taxonomy" id="2530375"/>
    <lineage>
        <taxon>Bacteria</taxon>
        <taxon>Bacillati</taxon>
        <taxon>Actinomycetota</taxon>
        <taxon>Actinomycetes</taxon>
        <taxon>Propionibacteriales</taxon>
        <taxon>Kribbellaceae</taxon>
        <taxon>Kribbella</taxon>
    </lineage>
</organism>
<evidence type="ECO:0000256" key="3">
    <source>
        <dbReference type="ARBA" id="ARBA00022801"/>
    </source>
</evidence>
<proteinExistence type="inferred from homology"/>
<gene>
    <name evidence="9" type="ORF">E1218_17810</name>
</gene>
<reference evidence="9 10" key="1">
    <citation type="submission" date="2019-02" db="EMBL/GenBank/DDBJ databases">
        <title>Draft genome sequences of novel Actinobacteria.</title>
        <authorList>
            <person name="Sahin N."/>
            <person name="Ay H."/>
            <person name="Saygin H."/>
        </authorList>
    </citation>
    <scope>NUCLEOTIDE SEQUENCE [LARGE SCALE GENOMIC DNA]</scope>
    <source>
        <strain evidence="9 10">16K104</strain>
    </source>
</reference>
<protein>
    <submittedName>
        <fullName evidence="9">N-acetylglucosamine-6-phosphate deacetylase</fullName>
    </submittedName>
</protein>
<dbReference type="Gene3D" id="2.30.40.10">
    <property type="entry name" value="Urease, subunit C, domain 1"/>
    <property type="match status" value="1"/>
</dbReference>
<comment type="caution">
    <text evidence="9">The sequence shown here is derived from an EMBL/GenBank/DDBJ whole genome shotgun (WGS) entry which is preliminary data.</text>
</comment>
<dbReference type="GO" id="GO:0006046">
    <property type="term" value="P:N-acetylglucosamine catabolic process"/>
    <property type="evidence" value="ECO:0007669"/>
    <property type="project" value="TreeGrafter"/>
</dbReference>
<feature type="binding site" evidence="7">
    <location>
        <position position="206"/>
    </location>
    <ligand>
        <name>Zn(2+)</name>
        <dbReference type="ChEBI" id="CHEBI:29105"/>
    </ligand>
</feature>
<dbReference type="InterPro" id="IPR003764">
    <property type="entry name" value="GlcNAc_6-P_deAcase"/>
</dbReference>
<keyword evidence="2 7" id="KW-0479">Metal-binding</keyword>
<keyword evidence="10" id="KW-1185">Reference proteome</keyword>
<feature type="binding site" evidence="7">
    <location>
        <position position="227"/>
    </location>
    <ligand>
        <name>Zn(2+)</name>
        <dbReference type="ChEBI" id="CHEBI:29105"/>
    </ligand>
</feature>
<dbReference type="AlphaFoldDB" id="A0A4R4X036"/>
<dbReference type="GO" id="GO:0008448">
    <property type="term" value="F:N-acetylglucosamine-6-phosphate deacetylase activity"/>
    <property type="evidence" value="ECO:0007669"/>
    <property type="project" value="InterPro"/>
</dbReference>
<dbReference type="Gene3D" id="3.20.20.140">
    <property type="entry name" value="Metal-dependent hydrolases"/>
    <property type="match status" value="1"/>
</dbReference>
<feature type="active site" description="Proton donor/acceptor" evidence="6">
    <location>
        <position position="288"/>
    </location>
</feature>
<dbReference type="PANTHER" id="PTHR11113:SF14">
    <property type="entry name" value="N-ACETYLGLUCOSAMINE-6-PHOSPHATE DEACETYLASE"/>
    <property type="match status" value="1"/>
</dbReference>
<name>A0A4R4X036_9ACTN</name>
<dbReference type="OrthoDB" id="9776488at2"/>
<comment type="similarity">
    <text evidence="1 5">Belongs to the metallo-dependent hydrolases superfamily. NagA family.</text>
</comment>
<keyword evidence="3 5" id="KW-0378">Hydrolase</keyword>
<evidence type="ECO:0000256" key="2">
    <source>
        <dbReference type="ARBA" id="ARBA00022723"/>
    </source>
</evidence>
<dbReference type="PANTHER" id="PTHR11113">
    <property type="entry name" value="N-ACETYLGLUCOSAMINE-6-PHOSPHATE DEACETYLASE"/>
    <property type="match status" value="1"/>
</dbReference>
<dbReference type="SUPFAM" id="SSF51556">
    <property type="entry name" value="Metallo-dependent hydrolases"/>
    <property type="match status" value="1"/>
</dbReference>
<comment type="cofactor">
    <cofactor evidence="7">
        <name>a divalent metal cation</name>
        <dbReference type="ChEBI" id="CHEBI:60240"/>
    </cofactor>
    <text evidence="7">Binds 1 divalent metal cation per subunit.</text>
</comment>
<accession>A0A4R4X036</accession>
<dbReference type="Pfam" id="PF01979">
    <property type="entry name" value="Amidohydro_1"/>
    <property type="match status" value="1"/>
</dbReference>
<evidence type="ECO:0000256" key="7">
    <source>
        <dbReference type="PIRSR" id="PIRSR038994-3"/>
    </source>
</evidence>
<evidence type="ECO:0000256" key="6">
    <source>
        <dbReference type="PIRSR" id="PIRSR038994-1"/>
    </source>
</evidence>
<dbReference type="GO" id="GO:0046872">
    <property type="term" value="F:metal ion binding"/>
    <property type="evidence" value="ECO:0007669"/>
    <property type="project" value="UniProtKB-KW"/>
</dbReference>
<evidence type="ECO:0000256" key="1">
    <source>
        <dbReference type="ARBA" id="ARBA00010716"/>
    </source>
</evidence>
<feature type="domain" description="Amidohydrolase-related" evidence="8">
    <location>
        <begin position="62"/>
        <end position="395"/>
    </location>
</feature>
<dbReference type="PIRSF" id="PIRSF038994">
    <property type="entry name" value="NagA"/>
    <property type="match status" value="1"/>
</dbReference>
<evidence type="ECO:0000259" key="8">
    <source>
        <dbReference type="Pfam" id="PF01979"/>
    </source>
</evidence>
<dbReference type="Proteomes" id="UP000295172">
    <property type="component" value="Unassembled WGS sequence"/>
</dbReference>
<evidence type="ECO:0000256" key="4">
    <source>
        <dbReference type="ARBA" id="ARBA00023277"/>
    </source>
</evidence>
<dbReference type="SUPFAM" id="SSF51338">
    <property type="entry name" value="Composite domain of metallo-dependent hydrolases"/>
    <property type="match status" value="1"/>
</dbReference>
<evidence type="ECO:0000313" key="9">
    <source>
        <dbReference type="EMBL" id="TDD23488.1"/>
    </source>
</evidence>